<dbReference type="STRING" id="1293045.H663_18380"/>
<dbReference type="EMBL" id="LFYT02000002">
    <property type="protein sequence ID" value="PVE44263.1"/>
    <property type="molecule type" value="Genomic_DNA"/>
</dbReference>
<evidence type="ECO:0000313" key="2">
    <source>
        <dbReference type="EMBL" id="PVE44263.1"/>
    </source>
</evidence>
<keyword evidence="3" id="KW-1185">Reference proteome</keyword>
<name>A0A2T7UHV8_9BURK</name>
<comment type="caution">
    <text evidence="2">The sequence shown here is derived from an EMBL/GenBank/DDBJ whole genome shotgun (WGS) entry which is preliminary data.</text>
</comment>
<dbReference type="Proteomes" id="UP000037507">
    <property type="component" value="Unassembled WGS sequence"/>
</dbReference>
<protein>
    <submittedName>
        <fullName evidence="2">Plasmid stabilization system protein</fullName>
    </submittedName>
</protein>
<dbReference type="AlphaFoldDB" id="A0A2T7UHV8"/>
<organism evidence="2 3">
    <name type="scientific">Limnohabitans planktonicus II-D5</name>
    <dbReference type="NCBI Taxonomy" id="1293045"/>
    <lineage>
        <taxon>Bacteria</taxon>
        <taxon>Pseudomonadati</taxon>
        <taxon>Pseudomonadota</taxon>
        <taxon>Betaproteobacteria</taxon>
        <taxon>Burkholderiales</taxon>
        <taxon>Comamonadaceae</taxon>
        <taxon>Limnohabitans</taxon>
    </lineage>
</organism>
<dbReference type="InterPro" id="IPR007712">
    <property type="entry name" value="RelE/ParE_toxin"/>
</dbReference>
<reference evidence="2" key="1">
    <citation type="submission" date="2017-04" db="EMBL/GenBank/DDBJ databases">
        <title>Unexpected and diverse lifestyles within the genus Limnohabitans.</title>
        <authorList>
            <person name="Kasalicky V."/>
            <person name="Mehrshad M."/>
            <person name="Andrei S.-A."/>
            <person name="Salcher M."/>
            <person name="Kratochvilova H."/>
            <person name="Simek K."/>
            <person name="Ghai R."/>
        </authorList>
    </citation>
    <scope>NUCLEOTIDE SEQUENCE [LARGE SCALE GENOMIC DNA]</scope>
    <source>
        <strain evidence="2">II-D5</strain>
    </source>
</reference>
<evidence type="ECO:0000313" key="3">
    <source>
        <dbReference type="Proteomes" id="UP000037507"/>
    </source>
</evidence>
<dbReference type="Gene3D" id="3.30.2310.20">
    <property type="entry name" value="RelE-like"/>
    <property type="match status" value="1"/>
</dbReference>
<sequence length="106" mass="12291">MSIVILPDAQHDLLTLQDYMLERWTPELWLKAEDEIFAKLADIDSGLLSGAPVSELAAIGIRDYRTLVTSHHRFLYRQIDSTTYVYAVAGHQQDFQTLLLRRLFQR</sequence>
<dbReference type="OrthoDB" id="8855882at2"/>
<proteinExistence type="predicted"/>
<dbReference type="InterPro" id="IPR035093">
    <property type="entry name" value="RelE/ParE_toxin_dom_sf"/>
</dbReference>
<accession>A0A2T7UHV8</accession>
<evidence type="ECO:0000256" key="1">
    <source>
        <dbReference type="ARBA" id="ARBA00022649"/>
    </source>
</evidence>
<keyword evidence="1" id="KW-1277">Toxin-antitoxin system</keyword>
<dbReference type="Pfam" id="PF05016">
    <property type="entry name" value="ParE_toxin"/>
    <property type="match status" value="1"/>
</dbReference>
<gene>
    <name evidence="2" type="ORF">H663_002090</name>
</gene>
<dbReference type="RefSeq" id="WP_053176107.1">
    <property type="nucleotide sequence ID" value="NZ_LFYT02000002.1"/>
</dbReference>